<dbReference type="PANTHER" id="PTHR44196">
    <property type="entry name" value="DEHYDROGENASE/REDUCTASE SDR FAMILY MEMBER 7B"/>
    <property type="match status" value="1"/>
</dbReference>
<gene>
    <name evidence="4" type="ORF">ACFS7Z_25125</name>
</gene>
<evidence type="ECO:0000256" key="1">
    <source>
        <dbReference type="ARBA" id="ARBA00006484"/>
    </source>
</evidence>
<keyword evidence="2 4" id="KW-0560">Oxidoreductase</keyword>
<comment type="similarity">
    <text evidence="1 3">Belongs to the short-chain dehydrogenases/reductases (SDR) family.</text>
</comment>
<protein>
    <submittedName>
        <fullName evidence="4">SDR family NAD(P)-dependent oxidoreductase</fullName>
        <ecNumber evidence="4">1.-.-.-</ecNumber>
    </submittedName>
</protein>
<accession>A0ABW6C5E4</accession>
<organism evidence="4 5">
    <name type="scientific">Pontibacter toksunensis</name>
    <dbReference type="NCBI Taxonomy" id="1332631"/>
    <lineage>
        <taxon>Bacteria</taxon>
        <taxon>Pseudomonadati</taxon>
        <taxon>Bacteroidota</taxon>
        <taxon>Cytophagia</taxon>
        <taxon>Cytophagales</taxon>
        <taxon>Hymenobacteraceae</taxon>
        <taxon>Pontibacter</taxon>
    </lineage>
</organism>
<dbReference type="PANTHER" id="PTHR44196:SF1">
    <property type="entry name" value="DEHYDROGENASE_REDUCTASE SDR FAMILY MEMBER 7B"/>
    <property type="match status" value="1"/>
</dbReference>
<dbReference type="GO" id="GO:0016491">
    <property type="term" value="F:oxidoreductase activity"/>
    <property type="evidence" value="ECO:0007669"/>
    <property type="project" value="UniProtKB-KW"/>
</dbReference>
<dbReference type="PRINTS" id="PR00081">
    <property type="entry name" value="GDHRDH"/>
</dbReference>
<dbReference type="Proteomes" id="UP001597641">
    <property type="component" value="Unassembled WGS sequence"/>
</dbReference>
<dbReference type="PRINTS" id="PR00080">
    <property type="entry name" value="SDRFAMILY"/>
</dbReference>
<reference evidence="5" key="1">
    <citation type="journal article" date="2019" name="Int. J. Syst. Evol. Microbiol.">
        <title>The Global Catalogue of Microorganisms (GCM) 10K type strain sequencing project: providing services to taxonomists for standard genome sequencing and annotation.</title>
        <authorList>
            <consortium name="The Broad Institute Genomics Platform"/>
            <consortium name="The Broad Institute Genome Sequencing Center for Infectious Disease"/>
            <person name="Wu L."/>
            <person name="Ma J."/>
        </authorList>
    </citation>
    <scope>NUCLEOTIDE SEQUENCE [LARGE SCALE GENOMIC DNA]</scope>
    <source>
        <strain evidence="5">KCTC 23984</strain>
    </source>
</reference>
<dbReference type="Pfam" id="PF00106">
    <property type="entry name" value="adh_short"/>
    <property type="match status" value="1"/>
</dbReference>
<sequence>MKVENKVILVTGGGSGMGRELVLQLIAKGAKVITIDINAAALQETLELAGNNASSVKTFLIDITDRRSVEELVPTAISQFGVVDGIINNAGIIQPFIKLNDLSFETIERVININLYGTLYTTKAFLPHLISRPEAHIVNISSMGGFLPVPGQTIYGATKAAVKLLTEGLNSELKNTKVHVTVVFPGAVRTNIMGNSGLDNAASMDDPRAARITSAQQAAQVIIRGMESNQYRVLVGKDAKIMDFLYRLNPKAAAAFISKRMKRV</sequence>
<evidence type="ECO:0000256" key="3">
    <source>
        <dbReference type="RuleBase" id="RU000363"/>
    </source>
</evidence>
<dbReference type="Gene3D" id="3.40.50.720">
    <property type="entry name" value="NAD(P)-binding Rossmann-like Domain"/>
    <property type="match status" value="1"/>
</dbReference>
<evidence type="ECO:0000256" key="2">
    <source>
        <dbReference type="ARBA" id="ARBA00023002"/>
    </source>
</evidence>
<comment type="caution">
    <text evidence="4">The sequence shown here is derived from an EMBL/GenBank/DDBJ whole genome shotgun (WGS) entry which is preliminary data.</text>
</comment>
<evidence type="ECO:0000313" key="5">
    <source>
        <dbReference type="Proteomes" id="UP001597641"/>
    </source>
</evidence>
<proteinExistence type="inferred from homology"/>
<dbReference type="CDD" id="cd05233">
    <property type="entry name" value="SDR_c"/>
    <property type="match status" value="1"/>
</dbReference>
<keyword evidence="5" id="KW-1185">Reference proteome</keyword>
<dbReference type="SUPFAM" id="SSF51735">
    <property type="entry name" value="NAD(P)-binding Rossmann-fold domains"/>
    <property type="match status" value="1"/>
</dbReference>
<evidence type="ECO:0000313" key="4">
    <source>
        <dbReference type="EMBL" id="MFD3003664.1"/>
    </source>
</evidence>
<dbReference type="InterPro" id="IPR036291">
    <property type="entry name" value="NAD(P)-bd_dom_sf"/>
</dbReference>
<dbReference type="InterPro" id="IPR002347">
    <property type="entry name" value="SDR_fam"/>
</dbReference>
<name>A0ABW6C5E4_9BACT</name>
<dbReference type="EC" id="1.-.-.-" evidence="4"/>
<dbReference type="RefSeq" id="WP_377491492.1">
    <property type="nucleotide sequence ID" value="NZ_JBHUOX010000036.1"/>
</dbReference>
<dbReference type="EMBL" id="JBHUOX010000036">
    <property type="protein sequence ID" value="MFD3003664.1"/>
    <property type="molecule type" value="Genomic_DNA"/>
</dbReference>